<comment type="caution">
    <text evidence="3">The sequence shown here is derived from an EMBL/GenBank/DDBJ whole genome shotgun (WGS) entry which is preliminary data.</text>
</comment>
<organism evidence="3 4">
    <name type="scientific">Podospora australis</name>
    <dbReference type="NCBI Taxonomy" id="1536484"/>
    <lineage>
        <taxon>Eukaryota</taxon>
        <taxon>Fungi</taxon>
        <taxon>Dikarya</taxon>
        <taxon>Ascomycota</taxon>
        <taxon>Pezizomycotina</taxon>
        <taxon>Sordariomycetes</taxon>
        <taxon>Sordariomycetidae</taxon>
        <taxon>Sordariales</taxon>
        <taxon>Podosporaceae</taxon>
        <taxon>Podospora</taxon>
    </lineage>
</organism>
<dbReference type="InterPro" id="IPR029226">
    <property type="entry name" value="Ecp2-like"/>
</dbReference>
<dbReference type="Pfam" id="PF14856">
    <property type="entry name" value="Hce2"/>
    <property type="match status" value="1"/>
</dbReference>
<feature type="signal peptide" evidence="1">
    <location>
        <begin position="1"/>
        <end position="22"/>
    </location>
</feature>
<keyword evidence="4" id="KW-1185">Reference proteome</keyword>
<gene>
    <name evidence="3" type="ORF">QBC35DRAFT_479086</name>
</gene>
<feature type="domain" description="Ecp2 effector protein-like" evidence="2">
    <location>
        <begin position="59"/>
        <end position="152"/>
    </location>
</feature>
<proteinExistence type="predicted"/>
<reference evidence="3" key="1">
    <citation type="journal article" date="2023" name="Mol. Phylogenet. Evol.">
        <title>Genome-scale phylogeny and comparative genomics of the fungal order Sordariales.</title>
        <authorList>
            <person name="Hensen N."/>
            <person name="Bonometti L."/>
            <person name="Westerberg I."/>
            <person name="Brannstrom I.O."/>
            <person name="Guillou S."/>
            <person name="Cros-Aarteil S."/>
            <person name="Calhoun S."/>
            <person name="Haridas S."/>
            <person name="Kuo A."/>
            <person name="Mondo S."/>
            <person name="Pangilinan J."/>
            <person name="Riley R."/>
            <person name="LaButti K."/>
            <person name="Andreopoulos B."/>
            <person name="Lipzen A."/>
            <person name="Chen C."/>
            <person name="Yan M."/>
            <person name="Daum C."/>
            <person name="Ng V."/>
            <person name="Clum A."/>
            <person name="Steindorff A."/>
            <person name="Ohm R.A."/>
            <person name="Martin F."/>
            <person name="Silar P."/>
            <person name="Natvig D.O."/>
            <person name="Lalanne C."/>
            <person name="Gautier V."/>
            <person name="Ament-Velasquez S.L."/>
            <person name="Kruys A."/>
            <person name="Hutchinson M.I."/>
            <person name="Powell A.J."/>
            <person name="Barry K."/>
            <person name="Miller A.N."/>
            <person name="Grigoriev I.V."/>
            <person name="Debuchy R."/>
            <person name="Gladieux P."/>
            <person name="Hiltunen Thoren M."/>
            <person name="Johannesson H."/>
        </authorList>
    </citation>
    <scope>NUCLEOTIDE SEQUENCE</scope>
    <source>
        <strain evidence="3">PSN309</strain>
    </source>
</reference>
<feature type="chain" id="PRO_5042897593" evidence="1">
    <location>
        <begin position="23"/>
        <end position="171"/>
    </location>
</feature>
<protein>
    <submittedName>
        <fullName evidence="3">Necrosis-inducing factor-domain-containing protein</fullName>
    </submittedName>
</protein>
<dbReference type="EMBL" id="MU864663">
    <property type="protein sequence ID" value="KAK4182421.1"/>
    <property type="molecule type" value="Genomic_DNA"/>
</dbReference>
<evidence type="ECO:0000313" key="3">
    <source>
        <dbReference type="EMBL" id="KAK4182421.1"/>
    </source>
</evidence>
<keyword evidence="1" id="KW-0732">Signal</keyword>
<dbReference type="AlphaFoldDB" id="A0AAN7ABD9"/>
<sequence length="171" mass="18277">RDSPLVTKIIIAFTALFISAQAAPLAKANAEPAAEVEVISARDITPADAVHPLAKRANHCGGSSFQGETTGGSPSVNDCNTLRNNIAGDGTWTQAGGFRELAKYGDCKFVIHNYANNNLFYVGNEDIRDIIRDSINQFQSGGRVGATGEMPCNHALSNTGATTIRWYIHKV</sequence>
<evidence type="ECO:0000313" key="4">
    <source>
        <dbReference type="Proteomes" id="UP001302126"/>
    </source>
</evidence>
<accession>A0AAN7ABD9</accession>
<reference evidence="3" key="2">
    <citation type="submission" date="2023-05" db="EMBL/GenBank/DDBJ databases">
        <authorList>
            <consortium name="Lawrence Berkeley National Laboratory"/>
            <person name="Steindorff A."/>
            <person name="Hensen N."/>
            <person name="Bonometti L."/>
            <person name="Westerberg I."/>
            <person name="Brannstrom I.O."/>
            <person name="Guillou S."/>
            <person name="Cros-Aarteil S."/>
            <person name="Calhoun S."/>
            <person name="Haridas S."/>
            <person name="Kuo A."/>
            <person name="Mondo S."/>
            <person name="Pangilinan J."/>
            <person name="Riley R."/>
            <person name="Labutti K."/>
            <person name="Andreopoulos B."/>
            <person name="Lipzen A."/>
            <person name="Chen C."/>
            <person name="Yanf M."/>
            <person name="Daum C."/>
            <person name="Ng V."/>
            <person name="Clum A."/>
            <person name="Ohm R."/>
            <person name="Martin F."/>
            <person name="Silar P."/>
            <person name="Natvig D."/>
            <person name="Lalanne C."/>
            <person name="Gautier V."/>
            <person name="Ament-Velasquez S.L."/>
            <person name="Kruys A."/>
            <person name="Hutchinson M.I."/>
            <person name="Powell A.J."/>
            <person name="Barry K."/>
            <person name="Miller A.N."/>
            <person name="Grigoriev I.V."/>
            <person name="Debuchy R."/>
            <person name="Gladieux P."/>
            <person name="Thoren M.H."/>
            <person name="Johannesson H."/>
        </authorList>
    </citation>
    <scope>NUCLEOTIDE SEQUENCE</scope>
    <source>
        <strain evidence="3">PSN309</strain>
    </source>
</reference>
<name>A0AAN7ABD9_9PEZI</name>
<evidence type="ECO:0000256" key="1">
    <source>
        <dbReference type="SAM" id="SignalP"/>
    </source>
</evidence>
<feature type="non-terminal residue" evidence="3">
    <location>
        <position position="1"/>
    </location>
</feature>
<dbReference type="Proteomes" id="UP001302126">
    <property type="component" value="Unassembled WGS sequence"/>
</dbReference>
<evidence type="ECO:0000259" key="2">
    <source>
        <dbReference type="Pfam" id="PF14856"/>
    </source>
</evidence>